<evidence type="ECO:0000256" key="1">
    <source>
        <dbReference type="SAM" id="Phobius"/>
    </source>
</evidence>
<keyword evidence="1" id="KW-0472">Membrane</keyword>
<proteinExistence type="predicted"/>
<evidence type="ECO:0008006" key="4">
    <source>
        <dbReference type="Google" id="ProtNLM"/>
    </source>
</evidence>
<dbReference type="EMBL" id="CP016199">
    <property type="protein sequence ID" value="ASS37511.1"/>
    <property type="molecule type" value="Genomic_DNA"/>
</dbReference>
<sequence>MSKRQTKIRFFTIADFNEEQAWLEKQHKKGWKLVKVSMPCFFTFKECEPQDVSYRLEFKNNIVSDDYLQMYEDYGWEYIGSSLGWNYFKKTVNIEDVDGENEIFSDDESKLNMIDRIIKMRLIPIFVALIPALFLILRSMMTETVFGLESPRGIASIIIIFLALIDIYLIVYCWTKLKKLRNNL</sequence>
<name>A0A223ARC3_9FIRM</name>
<reference evidence="3" key="1">
    <citation type="submission" date="2016-05" db="EMBL/GenBank/DDBJ databases">
        <authorList>
            <person name="Holder M.E."/>
            <person name="Ajami N.J."/>
            <person name="Petrosino J.F."/>
        </authorList>
    </citation>
    <scope>NUCLEOTIDE SEQUENCE [LARGE SCALE GENOMIC DNA]</scope>
    <source>
        <strain evidence="3">ATCC 700696</strain>
    </source>
</reference>
<accession>A0A223ARC3</accession>
<dbReference type="RefSeq" id="WP_094233733.1">
    <property type="nucleotide sequence ID" value="NZ_CP016199.1"/>
</dbReference>
<keyword evidence="3" id="KW-1185">Reference proteome</keyword>
<protein>
    <recommendedName>
        <fullName evidence="4">DUF2812 domain-containing protein</fullName>
    </recommendedName>
</protein>
<organism evidence="2 3">
    <name type="scientific">Mogibacterium pumilum</name>
    <dbReference type="NCBI Taxonomy" id="86332"/>
    <lineage>
        <taxon>Bacteria</taxon>
        <taxon>Bacillati</taxon>
        <taxon>Bacillota</taxon>
        <taxon>Clostridia</taxon>
        <taxon>Peptostreptococcales</taxon>
        <taxon>Anaerovoracaceae</taxon>
        <taxon>Mogibacterium</taxon>
    </lineage>
</organism>
<feature type="transmembrane region" description="Helical" evidence="1">
    <location>
        <begin position="122"/>
        <end position="141"/>
    </location>
</feature>
<gene>
    <name evidence="2" type="ORF">AXF17_02915</name>
</gene>
<dbReference type="InterPro" id="IPR021359">
    <property type="entry name" value="DUF2812"/>
</dbReference>
<dbReference type="OrthoDB" id="8757095at2"/>
<evidence type="ECO:0000313" key="3">
    <source>
        <dbReference type="Proteomes" id="UP000214689"/>
    </source>
</evidence>
<dbReference type="Pfam" id="PF11193">
    <property type="entry name" value="DUF2812"/>
    <property type="match status" value="1"/>
</dbReference>
<dbReference type="AlphaFoldDB" id="A0A223ARC3"/>
<evidence type="ECO:0000313" key="2">
    <source>
        <dbReference type="EMBL" id="ASS37511.1"/>
    </source>
</evidence>
<feature type="transmembrane region" description="Helical" evidence="1">
    <location>
        <begin position="153"/>
        <end position="174"/>
    </location>
</feature>
<keyword evidence="1" id="KW-0812">Transmembrane</keyword>
<dbReference type="Proteomes" id="UP000214689">
    <property type="component" value="Chromosome"/>
</dbReference>
<keyword evidence="1" id="KW-1133">Transmembrane helix</keyword>